<dbReference type="EMBL" id="LHPG02000019">
    <property type="protein sequence ID" value="PRW32674.1"/>
    <property type="molecule type" value="Genomic_DNA"/>
</dbReference>
<organism evidence="2 3">
    <name type="scientific">Chlorella sorokiniana</name>
    <name type="common">Freshwater green alga</name>
    <dbReference type="NCBI Taxonomy" id="3076"/>
    <lineage>
        <taxon>Eukaryota</taxon>
        <taxon>Viridiplantae</taxon>
        <taxon>Chlorophyta</taxon>
        <taxon>core chlorophytes</taxon>
        <taxon>Trebouxiophyceae</taxon>
        <taxon>Chlorellales</taxon>
        <taxon>Chlorellaceae</taxon>
        <taxon>Chlorella clade</taxon>
        <taxon>Chlorella</taxon>
    </lineage>
</organism>
<feature type="region of interest" description="Disordered" evidence="1">
    <location>
        <begin position="362"/>
        <end position="393"/>
    </location>
</feature>
<name>A0A2P6TFC6_CHLSO</name>
<dbReference type="PANTHER" id="PTHR34127">
    <property type="entry name" value="OS04G0405600 PROTEIN"/>
    <property type="match status" value="1"/>
</dbReference>
<dbReference type="STRING" id="3076.A0A2P6TFC6"/>
<reference evidence="2 3" key="1">
    <citation type="journal article" date="2018" name="Plant J.">
        <title>Genome sequences of Chlorella sorokiniana UTEX 1602 and Micractinium conductrix SAG 241.80: implications to maltose excretion by a green alga.</title>
        <authorList>
            <person name="Arriola M.B."/>
            <person name="Velmurugan N."/>
            <person name="Zhang Y."/>
            <person name="Plunkett M.H."/>
            <person name="Hondzo H."/>
            <person name="Barney B.M."/>
        </authorList>
    </citation>
    <scope>NUCLEOTIDE SEQUENCE [LARGE SCALE GENOMIC DNA]</scope>
    <source>
        <strain evidence="3">UTEX 1602</strain>
    </source>
</reference>
<dbReference type="Proteomes" id="UP000239899">
    <property type="component" value="Unassembled WGS sequence"/>
</dbReference>
<proteinExistence type="predicted"/>
<dbReference type="SUPFAM" id="SSF53474">
    <property type="entry name" value="alpha/beta-Hydrolases"/>
    <property type="match status" value="1"/>
</dbReference>
<dbReference type="InterPro" id="IPR010765">
    <property type="entry name" value="DUF1350"/>
</dbReference>
<evidence type="ECO:0000313" key="3">
    <source>
        <dbReference type="Proteomes" id="UP000239899"/>
    </source>
</evidence>
<accession>A0A2P6TFC6</accession>
<dbReference type="Gene3D" id="3.40.50.1820">
    <property type="entry name" value="alpha/beta hydrolase"/>
    <property type="match status" value="1"/>
</dbReference>
<comment type="caution">
    <text evidence="2">The sequence shown here is derived from an EMBL/GenBank/DDBJ whole genome shotgun (WGS) entry which is preliminary data.</text>
</comment>
<evidence type="ECO:0000313" key="2">
    <source>
        <dbReference type="EMBL" id="PRW32674.1"/>
    </source>
</evidence>
<dbReference type="Pfam" id="PF07082">
    <property type="entry name" value="DUF1350"/>
    <property type="match status" value="1"/>
</dbReference>
<evidence type="ECO:0000256" key="1">
    <source>
        <dbReference type="SAM" id="MobiDB-lite"/>
    </source>
</evidence>
<gene>
    <name evidence="2" type="ORF">C2E21_8338</name>
</gene>
<dbReference type="InterPro" id="IPR029058">
    <property type="entry name" value="AB_hydrolase_fold"/>
</dbReference>
<dbReference type="OrthoDB" id="4892at2759"/>
<protein>
    <submittedName>
        <fullName evidence="2">Plant MCA23-20</fullName>
    </submittedName>
</protein>
<sequence length="393" mass="40999">MGGGPGGDWKELEGCFVLYPPEGAEPRCLVQFIGGSFVGAAPQLAYGPLLEALAARGALVVAVPYGTSFDHLRVADEVHFKFERCLKALGPQAIRLQRYGVGHSLGALLHALIGSRYPIASAGNVLMSYNNRPATDSIPLLSPLIAPNLRALGPILSQLATSPLRSGVEQWLDLLKGVSPGIVKQIIPLLEQLTPIYLDIANGAEEFTPPPEESRSIIRQGYTVPRNLLLRFAQDEIDETPQLASTLQSSAVASMLELTVKTLPGEHARPLQQDLNRISPDVARFASQAATQGESFMGQLGSLVQQAGLPEQTASQLTGLAKLGMGIAGTIAQTVGSASAPQDIDALADEIGVFCGLAPGSKPATPAALPERTGSSAGGRGSGPTSGSFDASI</sequence>
<dbReference type="PANTHER" id="PTHR34127:SF1">
    <property type="entry name" value="OS04G0405600 PROTEIN"/>
    <property type="match status" value="1"/>
</dbReference>
<keyword evidence="3" id="KW-1185">Reference proteome</keyword>
<dbReference type="AlphaFoldDB" id="A0A2P6TFC6"/>